<organism evidence="1 2">
    <name type="scientific">Parabacteroides faecis</name>
    <dbReference type="NCBI Taxonomy" id="1217282"/>
    <lineage>
        <taxon>Bacteria</taxon>
        <taxon>Pseudomonadati</taxon>
        <taxon>Bacteroidota</taxon>
        <taxon>Bacteroidia</taxon>
        <taxon>Bacteroidales</taxon>
        <taxon>Tannerellaceae</taxon>
        <taxon>Parabacteroides</taxon>
    </lineage>
</organism>
<protein>
    <submittedName>
        <fullName evidence="1">Uncharacterized protein</fullName>
    </submittedName>
</protein>
<dbReference type="Proteomes" id="UP000533637">
    <property type="component" value="Unassembled WGS sequence"/>
</dbReference>
<comment type="caution">
    <text evidence="1">The sequence shown here is derived from an EMBL/GenBank/DDBJ whole genome shotgun (WGS) entry which is preliminary data.</text>
</comment>
<accession>A0ABR6KQL9</accession>
<gene>
    <name evidence="1" type="ORF">GGQ57_003007</name>
</gene>
<dbReference type="EMBL" id="JACHOC010000005">
    <property type="protein sequence ID" value="MBB4623098.1"/>
    <property type="molecule type" value="Genomic_DNA"/>
</dbReference>
<keyword evidence="2" id="KW-1185">Reference proteome</keyword>
<reference evidence="1 2" key="1">
    <citation type="submission" date="2020-08" db="EMBL/GenBank/DDBJ databases">
        <title>Genomic Encyclopedia of Type Strains, Phase IV (KMG-IV): sequencing the most valuable type-strain genomes for metagenomic binning, comparative biology and taxonomic classification.</title>
        <authorList>
            <person name="Goeker M."/>
        </authorList>
    </citation>
    <scope>NUCLEOTIDE SEQUENCE [LARGE SCALE GENOMIC DNA]</scope>
    <source>
        <strain evidence="1 2">DSM 102983</strain>
    </source>
</reference>
<name>A0ABR6KQL9_9BACT</name>
<proteinExistence type="predicted"/>
<evidence type="ECO:0000313" key="2">
    <source>
        <dbReference type="Proteomes" id="UP000533637"/>
    </source>
</evidence>
<evidence type="ECO:0000313" key="1">
    <source>
        <dbReference type="EMBL" id="MBB4623098.1"/>
    </source>
</evidence>
<sequence length="34" mass="3798">MTLAIFNKAVTSRLRVVSSFRLYDTCTANFCVGI</sequence>